<protein>
    <submittedName>
        <fullName evidence="1">Uncharacterized protein</fullName>
    </submittedName>
</protein>
<accession>A0A0H5Q1V8</accession>
<reference evidence="1" key="2">
    <citation type="submission" date="2015-07" db="EMBL/GenBank/DDBJ databases">
        <title>Plasmids, circular viruses and viroids from rat gut.</title>
        <authorList>
            <person name="Jorgensen T.J."/>
            <person name="Hansen M.A."/>
            <person name="Xu Z."/>
            <person name="Tabak M.A."/>
            <person name="Sorensen S.J."/>
            <person name="Hansen L.H."/>
        </authorList>
    </citation>
    <scope>NUCLEOTIDE SEQUENCE</scope>
    <source>
        <strain evidence="1">RGRH0616</strain>
    </source>
</reference>
<dbReference type="EMBL" id="LN853245">
    <property type="protein sequence ID" value="CRY95399.1"/>
    <property type="molecule type" value="Genomic_DNA"/>
</dbReference>
<sequence length="121" mass="13385">MVGMDTKERQASWRERRKQTCTRIGELWIANELVPLLDDLTGYYGIGRVALIEKLIADRHAAWSEGDDAPAPAVMTFKDKRLGHHRTKPCPTCCGTEHVQGFASSNGICPTCGNTRVVADD</sequence>
<dbReference type="AlphaFoldDB" id="A0A0H5Q1V8"/>
<evidence type="ECO:0000313" key="1">
    <source>
        <dbReference type="EMBL" id="CRY95399.1"/>
    </source>
</evidence>
<reference evidence="1" key="1">
    <citation type="submission" date="2015-06" db="EMBL/GenBank/DDBJ databases">
        <authorList>
            <person name="Joergensen T."/>
        </authorList>
    </citation>
    <scope>NUCLEOTIDE SEQUENCE</scope>
    <source>
        <strain evidence="1">RGRH0616</strain>
    </source>
</reference>
<organism evidence="1">
    <name type="scientific">uncultured prokaryote</name>
    <dbReference type="NCBI Taxonomy" id="198431"/>
    <lineage>
        <taxon>unclassified sequences</taxon>
        <taxon>environmental samples</taxon>
    </lineage>
</organism>
<name>A0A0H5Q1V8_9ZZZZ</name>
<proteinExistence type="predicted"/>